<comment type="caution">
    <text evidence="1">The sequence shown here is derived from an EMBL/GenBank/DDBJ whole genome shotgun (WGS) entry which is preliminary data.</text>
</comment>
<evidence type="ECO:0000313" key="3">
    <source>
        <dbReference type="Proteomes" id="UP000747110"/>
    </source>
</evidence>
<organism evidence="1 3">
    <name type="scientific">Volvox reticuliferus</name>
    <dbReference type="NCBI Taxonomy" id="1737510"/>
    <lineage>
        <taxon>Eukaryota</taxon>
        <taxon>Viridiplantae</taxon>
        <taxon>Chlorophyta</taxon>
        <taxon>core chlorophytes</taxon>
        <taxon>Chlorophyceae</taxon>
        <taxon>CS clade</taxon>
        <taxon>Chlamydomonadales</taxon>
        <taxon>Volvocaceae</taxon>
        <taxon>Volvox</taxon>
    </lineage>
</organism>
<gene>
    <name evidence="1" type="ORF">Vretifemale_10857</name>
    <name evidence="2" type="ORF">Vretimale_1462</name>
</gene>
<evidence type="ECO:0000313" key="1">
    <source>
        <dbReference type="EMBL" id="GIL81886.1"/>
    </source>
</evidence>
<dbReference type="AlphaFoldDB" id="A0A8J4CIV3"/>
<keyword evidence="3" id="KW-1185">Reference proteome</keyword>
<evidence type="ECO:0000313" key="2">
    <source>
        <dbReference type="EMBL" id="GIL95445.1"/>
    </source>
</evidence>
<name>A0A8J4CIV3_9CHLO</name>
<dbReference type="Proteomes" id="UP000722791">
    <property type="component" value="Unassembled WGS sequence"/>
</dbReference>
<dbReference type="EMBL" id="BNCQ01000002">
    <property type="protein sequence ID" value="GIL95445.1"/>
    <property type="molecule type" value="Genomic_DNA"/>
</dbReference>
<protein>
    <submittedName>
        <fullName evidence="1">Uncharacterized protein</fullName>
    </submittedName>
</protein>
<sequence length="141" mass="15445">MASLLRWGERSVARPRNGRPLTVVVHASASGAIPHNGQGGFRQPDPNRNVCGVFQLSGSPVSLSLNDVRDAYEACSTARTAAERRQCFEVYGLDADKVDRYYDRVCEMERLIDQGDSVGQNVVASGGALMLYFMAYCILKV</sequence>
<dbReference type="OrthoDB" id="545151at2759"/>
<reference evidence="1" key="1">
    <citation type="journal article" date="2021" name="Proc. Natl. Acad. Sci. U.S.A.">
        <title>Three genomes in the algal genus Volvox reveal the fate of a haploid sex-determining region after a transition to homothallism.</title>
        <authorList>
            <person name="Yamamoto K."/>
            <person name="Hamaji T."/>
            <person name="Kawai-Toyooka H."/>
            <person name="Matsuzaki R."/>
            <person name="Takahashi F."/>
            <person name="Nishimura Y."/>
            <person name="Kawachi M."/>
            <person name="Noguchi H."/>
            <person name="Minakuchi Y."/>
            <person name="Umen J.G."/>
            <person name="Toyoda A."/>
            <person name="Nozaki H."/>
        </authorList>
    </citation>
    <scope>NUCLEOTIDE SEQUENCE</scope>
    <source>
        <strain evidence="2">NIES-3785</strain>
        <strain evidence="1">NIES-3786</strain>
    </source>
</reference>
<accession>A0A8J4CIV3</accession>
<dbReference type="EMBL" id="BNCP01000022">
    <property type="protein sequence ID" value="GIL81886.1"/>
    <property type="molecule type" value="Genomic_DNA"/>
</dbReference>
<dbReference type="Proteomes" id="UP000747110">
    <property type="component" value="Unassembled WGS sequence"/>
</dbReference>
<proteinExistence type="predicted"/>